<evidence type="ECO:0000256" key="1">
    <source>
        <dbReference type="SAM" id="MobiDB-lite"/>
    </source>
</evidence>
<dbReference type="OrthoDB" id="418242at2759"/>
<feature type="region of interest" description="Disordered" evidence="1">
    <location>
        <begin position="218"/>
        <end position="247"/>
    </location>
</feature>
<proteinExistence type="predicted"/>
<gene>
    <name evidence="2" type="ORF">llap_12441</name>
</gene>
<accession>A0A2I0TTZ1</accession>
<protein>
    <submittedName>
        <fullName evidence="2">Uncharacterized protein</fullName>
    </submittedName>
</protein>
<organism evidence="2 3">
    <name type="scientific">Limosa lapponica baueri</name>
    <dbReference type="NCBI Taxonomy" id="1758121"/>
    <lineage>
        <taxon>Eukaryota</taxon>
        <taxon>Metazoa</taxon>
        <taxon>Chordata</taxon>
        <taxon>Craniata</taxon>
        <taxon>Vertebrata</taxon>
        <taxon>Euteleostomi</taxon>
        <taxon>Archelosauria</taxon>
        <taxon>Archosauria</taxon>
        <taxon>Dinosauria</taxon>
        <taxon>Saurischia</taxon>
        <taxon>Theropoda</taxon>
        <taxon>Coelurosauria</taxon>
        <taxon>Aves</taxon>
        <taxon>Neognathae</taxon>
        <taxon>Neoaves</taxon>
        <taxon>Charadriiformes</taxon>
        <taxon>Scolopacidae</taxon>
        <taxon>Limosa</taxon>
    </lineage>
</organism>
<dbReference type="Proteomes" id="UP000233556">
    <property type="component" value="Unassembled WGS sequence"/>
</dbReference>
<evidence type="ECO:0000313" key="3">
    <source>
        <dbReference type="Proteomes" id="UP000233556"/>
    </source>
</evidence>
<evidence type="ECO:0000313" key="2">
    <source>
        <dbReference type="EMBL" id="PKU37255.1"/>
    </source>
</evidence>
<keyword evidence="3" id="KW-1185">Reference proteome</keyword>
<reference evidence="3" key="1">
    <citation type="submission" date="2017-11" db="EMBL/GenBank/DDBJ databases">
        <authorList>
            <person name="Lima N.C."/>
            <person name="Parody-Merino A.M."/>
            <person name="Battley P.F."/>
            <person name="Fidler A.E."/>
            <person name="Prosdocimi F."/>
        </authorList>
    </citation>
    <scope>NUCLEOTIDE SEQUENCE [LARGE SCALE GENOMIC DNA]</scope>
</reference>
<sequence>MVRGERKNGYGDTSYASVESFHEHYTLMQDAHNLATASYFNPSVSKEPKTSILTGVAQTQVQDPALGLGEPHEVHTGLLLELVQVPLDGIPSLRNGTENKATSTDLNPSHFERFQIQASSALQIPIQTVNGRMQKKATLSAQMAEKGGRNPVGIPLGDSRNIRIWITSSNRTKTSQDSVTTQGIVDAKHRAFLEETQGRSLAGSSSLMISQQPRAFSDFKGQLQHRHGFSKRTSELGLDDPKGRFPA</sequence>
<name>A0A2I0TTZ1_LIMLA</name>
<dbReference type="AlphaFoldDB" id="A0A2I0TTZ1"/>
<reference evidence="3" key="2">
    <citation type="submission" date="2017-12" db="EMBL/GenBank/DDBJ databases">
        <title>Genome sequence of the Bar-tailed Godwit (Limosa lapponica baueri).</title>
        <authorList>
            <person name="Lima N.C.B."/>
            <person name="Parody-Merino A.M."/>
            <person name="Battley P.F."/>
            <person name="Fidler A.E."/>
            <person name="Prosdocimi F."/>
        </authorList>
    </citation>
    <scope>NUCLEOTIDE SEQUENCE [LARGE SCALE GENOMIC DNA]</scope>
</reference>
<dbReference type="EMBL" id="KZ507227">
    <property type="protein sequence ID" value="PKU37255.1"/>
    <property type="molecule type" value="Genomic_DNA"/>
</dbReference>